<name>A0A2N1J8Q7_9BASI</name>
<dbReference type="EMBL" id="KZ454993">
    <property type="protein sequence ID" value="PKI82945.1"/>
    <property type="molecule type" value="Genomic_DNA"/>
</dbReference>
<dbReference type="Pfam" id="PF22675">
    <property type="entry name" value="KH-I_KHDC4-BBP"/>
    <property type="match status" value="1"/>
</dbReference>
<dbReference type="CDD" id="cd22386">
    <property type="entry name" value="KH-I_KHDC4_rpt2"/>
    <property type="match status" value="1"/>
</dbReference>
<dbReference type="InterPro" id="IPR056149">
    <property type="entry name" value="PRP5/DDX46/KHDC4_KH"/>
</dbReference>
<organism evidence="4 5">
    <name type="scientific">Malassezia vespertilionis</name>
    <dbReference type="NCBI Taxonomy" id="2020962"/>
    <lineage>
        <taxon>Eukaryota</taxon>
        <taxon>Fungi</taxon>
        <taxon>Dikarya</taxon>
        <taxon>Basidiomycota</taxon>
        <taxon>Ustilaginomycotina</taxon>
        <taxon>Malasseziomycetes</taxon>
        <taxon>Malasseziales</taxon>
        <taxon>Malasseziaceae</taxon>
        <taxon>Malassezia</taxon>
    </lineage>
</organism>
<dbReference type="GO" id="GO:0005634">
    <property type="term" value="C:nucleus"/>
    <property type="evidence" value="ECO:0007669"/>
    <property type="project" value="InterPro"/>
</dbReference>
<dbReference type="Gene3D" id="3.30.1370.10">
    <property type="entry name" value="K Homology domain, type 1"/>
    <property type="match status" value="2"/>
</dbReference>
<feature type="domain" description="ATP-dependent RNA helicase PRP5/DDX46/KHDC4 KH" evidence="3">
    <location>
        <begin position="76"/>
        <end position="152"/>
    </location>
</feature>
<dbReference type="Pfam" id="PF23469">
    <property type="entry name" value="KH_12"/>
    <property type="match status" value="1"/>
</dbReference>
<evidence type="ECO:0000259" key="3">
    <source>
        <dbReference type="Pfam" id="PF23469"/>
    </source>
</evidence>
<dbReference type="GO" id="GO:0003723">
    <property type="term" value="F:RNA binding"/>
    <property type="evidence" value="ECO:0007669"/>
    <property type="project" value="InterPro"/>
</dbReference>
<dbReference type="Proteomes" id="UP000232875">
    <property type="component" value="Unassembled WGS sequence"/>
</dbReference>
<feature type="region of interest" description="Disordered" evidence="1">
    <location>
        <begin position="1"/>
        <end position="35"/>
    </location>
</feature>
<dbReference type="FunFam" id="3.30.1370.10:FF:000037">
    <property type="entry name" value="KH domain protein"/>
    <property type="match status" value="1"/>
</dbReference>
<reference evidence="4 5" key="1">
    <citation type="submission" date="2017-10" db="EMBL/GenBank/DDBJ databases">
        <title>A novel species of cold-tolerant Malassezia isolated from bats.</title>
        <authorList>
            <person name="Lorch J.M."/>
            <person name="Palmer J.M."/>
            <person name="Vanderwolf K.J."/>
            <person name="Schmidt K.Z."/>
            <person name="Verant M.L."/>
            <person name="Weller T.J."/>
            <person name="Blehert D.S."/>
        </authorList>
    </citation>
    <scope>NUCLEOTIDE SEQUENCE [LARGE SCALE GENOMIC DNA]</scope>
    <source>
        <strain evidence="4 5">NWHC:44797-103</strain>
    </source>
</reference>
<dbReference type="InterPro" id="IPR055256">
    <property type="entry name" value="KH_1_KHDC4/BBP-like"/>
</dbReference>
<dbReference type="AlphaFoldDB" id="A0A2N1J8Q7"/>
<evidence type="ECO:0000256" key="1">
    <source>
        <dbReference type="SAM" id="MobiDB-lite"/>
    </source>
</evidence>
<dbReference type="InterPro" id="IPR036612">
    <property type="entry name" value="KH_dom_type_1_sf"/>
</dbReference>
<dbReference type="SUPFAM" id="SSF54791">
    <property type="entry name" value="Eukaryotic type KH-domain (KH-domain type I)"/>
    <property type="match status" value="2"/>
</dbReference>
<sequence length="380" mass="42120">MAERKSKWDQPTRRENADPSAGTVQVNNDAHKPAARAAAAAAAKIAAQFGRGQGAKNALVRHPEFDEDAPDGAFTHDIEINDHRNRYLLTKSQTQSDLYRETSARVFTRGTWYPDRSKTRPNEPPLHLHITADSRESLDRAIAKVNLLMTQDLPPLLDDRLHRGDVRTNWPEKKIPINLEPLRNFNVRAKIVGPGGLFVKYIQNETRVRTQIKGIGSGYLESDTGRELDEPMHVHLTSPEESQLQRATELATDLVDAVTAEWQKAYTAMGYSNPPPAANSAQGPAPPAPEEPAPPPPPDAEVPPPPEGEVPPPPPTDVPPPADPEPPVDTGAMAAQEEEDETLRQYWKDYVAWERSFVDYHGRRPTAEEGAQDVPPEYRA</sequence>
<dbReference type="PANTHER" id="PTHR15744">
    <property type="entry name" value="BLOM7"/>
    <property type="match status" value="1"/>
</dbReference>
<keyword evidence="5" id="KW-1185">Reference proteome</keyword>
<gene>
    <name evidence="4" type="ORF">MVES_003305</name>
</gene>
<feature type="compositionally biased region" description="Pro residues" evidence="1">
    <location>
        <begin position="284"/>
        <end position="327"/>
    </location>
</feature>
<feature type="compositionally biased region" description="Basic and acidic residues" evidence="1">
    <location>
        <begin position="1"/>
        <end position="17"/>
    </location>
</feature>
<feature type="domain" description="KHDC4/BBP-like KH-domain type I" evidence="2">
    <location>
        <begin position="183"/>
        <end position="256"/>
    </location>
</feature>
<protein>
    <recommendedName>
        <fullName evidence="6">K Homology domain-containing protein</fullName>
    </recommendedName>
</protein>
<evidence type="ECO:0000259" key="2">
    <source>
        <dbReference type="Pfam" id="PF22675"/>
    </source>
</evidence>
<dbReference type="InterPro" id="IPR031121">
    <property type="entry name" value="RIK/BLOM7"/>
</dbReference>
<dbReference type="OrthoDB" id="397265at2759"/>
<dbReference type="PANTHER" id="PTHR15744:SF0">
    <property type="entry name" value="KH HOMOLOGY DOMAIN-CONTAINING PROTEIN 4"/>
    <property type="match status" value="1"/>
</dbReference>
<evidence type="ECO:0000313" key="5">
    <source>
        <dbReference type="Proteomes" id="UP000232875"/>
    </source>
</evidence>
<evidence type="ECO:0000313" key="4">
    <source>
        <dbReference type="EMBL" id="PKI82945.1"/>
    </source>
</evidence>
<proteinExistence type="predicted"/>
<evidence type="ECO:0008006" key="6">
    <source>
        <dbReference type="Google" id="ProtNLM"/>
    </source>
</evidence>
<feature type="region of interest" description="Disordered" evidence="1">
    <location>
        <begin position="273"/>
        <end position="341"/>
    </location>
</feature>
<accession>A0A2N1J8Q7</accession>
<dbReference type="InterPro" id="IPR047889">
    <property type="entry name" value="KHDC4_KH-I_second"/>
</dbReference>